<feature type="transmembrane region" description="Helical" evidence="7">
    <location>
        <begin position="394"/>
        <end position="418"/>
    </location>
</feature>
<accession>Q0V3H3</accession>
<keyword evidence="5 7" id="KW-0472">Membrane</keyword>
<reference evidence="10" key="1">
    <citation type="journal article" date="2007" name="Plant Cell">
        <title>Dothideomycete-plant interactions illuminated by genome sequencing and EST analysis of the wheat pathogen Stagonospora nodorum.</title>
        <authorList>
            <person name="Hane J.K."/>
            <person name="Lowe R.G."/>
            <person name="Solomon P.S."/>
            <person name="Tan K.C."/>
            <person name="Schoch C.L."/>
            <person name="Spatafora J.W."/>
            <person name="Crous P.W."/>
            <person name="Kodira C."/>
            <person name="Birren B.W."/>
            <person name="Galagan J.E."/>
            <person name="Torriani S.F."/>
            <person name="McDonald B.A."/>
            <person name="Oliver R.P."/>
        </authorList>
    </citation>
    <scope>NUCLEOTIDE SEQUENCE [LARGE SCALE GENOMIC DNA]</scope>
    <source>
        <strain evidence="10">SN15 / ATCC MYA-4574 / FGSC 10173</strain>
    </source>
</reference>
<dbReference type="PANTHER" id="PTHR43791">
    <property type="entry name" value="PERMEASE-RELATED"/>
    <property type="match status" value="1"/>
</dbReference>
<feature type="transmembrane region" description="Helical" evidence="7">
    <location>
        <begin position="135"/>
        <end position="161"/>
    </location>
</feature>
<organism evidence="9 10">
    <name type="scientific">Phaeosphaeria nodorum (strain SN15 / ATCC MYA-4574 / FGSC 10173)</name>
    <name type="common">Glume blotch fungus</name>
    <name type="synonym">Parastagonospora nodorum</name>
    <dbReference type="NCBI Taxonomy" id="321614"/>
    <lineage>
        <taxon>Eukaryota</taxon>
        <taxon>Fungi</taxon>
        <taxon>Dikarya</taxon>
        <taxon>Ascomycota</taxon>
        <taxon>Pezizomycotina</taxon>
        <taxon>Dothideomycetes</taxon>
        <taxon>Pleosporomycetidae</taxon>
        <taxon>Pleosporales</taxon>
        <taxon>Pleosporineae</taxon>
        <taxon>Phaeosphaeriaceae</taxon>
        <taxon>Parastagonospora</taxon>
    </lineage>
</organism>
<dbReference type="RefSeq" id="XP_001792080.1">
    <property type="nucleotide sequence ID" value="XM_001792028.1"/>
</dbReference>
<feature type="transmembrane region" description="Helical" evidence="7">
    <location>
        <begin position="430"/>
        <end position="450"/>
    </location>
</feature>
<feature type="domain" description="Major facilitator superfamily (MFS) profile" evidence="8">
    <location>
        <begin position="59"/>
        <end position="489"/>
    </location>
</feature>
<dbReference type="PROSITE" id="PS50850">
    <property type="entry name" value="MFS"/>
    <property type="match status" value="1"/>
</dbReference>
<feature type="compositionally biased region" description="Polar residues" evidence="6">
    <location>
        <begin position="1"/>
        <end position="10"/>
    </location>
</feature>
<dbReference type="SUPFAM" id="SSF103473">
    <property type="entry name" value="MFS general substrate transporter"/>
    <property type="match status" value="1"/>
</dbReference>
<keyword evidence="2" id="KW-0813">Transport</keyword>
<evidence type="ECO:0000256" key="1">
    <source>
        <dbReference type="ARBA" id="ARBA00004141"/>
    </source>
</evidence>
<dbReference type="GO" id="GO:0022857">
    <property type="term" value="F:transmembrane transporter activity"/>
    <property type="evidence" value="ECO:0000318"/>
    <property type="project" value="GO_Central"/>
</dbReference>
<evidence type="ECO:0000313" key="9">
    <source>
        <dbReference type="EMBL" id="EAT91090.2"/>
    </source>
</evidence>
<evidence type="ECO:0000256" key="7">
    <source>
        <dbReference type="SAM" id="Phobius"/>
    </source>
</evidence>
<gene>
    <name evidence="9" type="ORF">SNOG_01441</name>
</gene>
<dbReference type="Proteomes" id="UP000001055">
    <property type="component" value="Unassembled WGS sequence"/>
</dbReference>
<feature type="transmembrane region" description="Helical" evidence="7">
    <location>
        <begin position="55"/>
        <end position="72"/>
    </location>
</feature>
<feature type="transmembrane region" description="Helical" evidence="7">
    <location>
        <begin position="462"/>
        <end position="483"/>
    </location>
</feature>
<feature type="transmembrane region" description="Helical" evidence="7">
    <location>
        <begin position="341"/>
        <end position="363"/>
    </location>
</feature>
<keyword evidence="3 7" id="KW-0812">Transmembrane</keyword>
<keyword evidence="4 7" id="KW-1133">Transmembrane helix</keyword>
<dbReference type="PANTHER" id="PTHR43791:SF91">
    <property type="entry name" value="MAJOR FACILITATOR SUPERFAMILY (MFS) PROFILE DOMAIN-CONTAINING PROTEIN-RELATED"/>
    <property type="match status" value="1"/>
</dbReference>
<comment type="subcellular location">
    <subcellularLocation>
        <location evidence="1">Membrane</location>
        <topology evidence="1">Multi-pass membrane protein</topology>
    </subcellularLocation>
</comment>
<dbReference type="GeneID" id="5968925"/>
<feature type="region of interest" description="Disordered" evidence="6">
    <location>
        <begin position="1"/>
        <end position="34"/>
    </location>
</feature>
<dbReference type="VEuPathDB" id="FungiDB:JI435_014410"/>
<feature type="transmembrane region" description="Helical" evidence="7">
    <location>
        <begin position="96"/>
        <end position="114"/>
    </location>
</feature>
<feature type="transmembrane region" description="Helical" evidence="7">
    <location>
        <begin position="167"/>
        <end position="186"/>
    </location>
</feature>
<evidence type="ECO:0000259" key="8">
    <source>
        <dbReference type="PROSITE" id="PS50850"/>
    </source>
</evidence>
<dbReference type="GO" id="GO:0016020">
    <property type="term" value="C:membrane"/>
    <property type="evidence" value="ECO:0000318"/>
    <property type="project" value="GO_Central"/>
</dbReference>
<dbReference type="Pfam" id="PF07690">
    <property type="entry name" value="MFS_1"/>
    <property type="match status" value="1"/>
</dbReference>
<dbReference type="FunFam" id="1.20.1250.20:FF:000018">
    <property type="entry name" value="MFS transporter permease"/>
    <property type="match status" value="1"/>
</dbReference>
<dbReference type="HOGENOM" id="CLU_001265_0_1_1"/>
<feature type="transmembrane region" description="Helical" evidence="7">
    <location>
        <begin position="198"/>
        <end position="216"/>
    </location>
</feature>
<evidence type="ECO:0000313" key="10">
    <source>
        <dbReference type="Proteomes" id="UP000001055"/>
    </source>
</evidence>
<evidence type="ECO:0000256" key="4">
    <source>
        <dbReference type="ARBA" id="ARBA00022989"/>
    </source>
</evidence>
<dbReference type="Gene3D" id="1.20.1250.20">
    <property type="entry name" value="MFS general substrate transporter like domains"/>
    <property type="match status" value="2"/>
</dbReference>
<name>Q0V3H3_PHANO</name>
<evidence type="ECO:0000256" key="5">
    <source>
        <dbReference type="ARBA" id="ARBA00023136"/>
    </source>
</evidence>
<dbReference type="InParanoid" id="Q0V3H3"/>
<dbReference type="KEGG" id="pno:SNOG_01441"/>
<feature type="transmembrane region" description="Helical" evidence="7">
    <location>
        <begin position="236"/>
        <end position="255"/>
    </location>
</feature>
<dbReference type="EMBL" id="CH445326">
    <property type="protein sequence ID" value="EAT91090.2"/>
    <property type="molecule type" value="Genomic_DNA"/>
</dbReference>
<evidence type="ECO:0000256" key="2">
    <source>
        <dbReference type="ARBA" id="ARBA00022448"/>
    </source>
</evidence>
<evidence type="ECO:0000256" key="6">
    <source>
        <dbReference type="SAM" id="MobiDB-lite"/>
    </source>
</evidence>
<dbReference type="InterPro" id="IPR020846">
    <property type="entry name" value="MFS_dom"/>
</dbReference>
<dbReference type="FunFam" id="1.20.1250.20:FF:000013">
    <property type="entry name" value="MFS general substrate transporter"/>
    <property type="match status" value="1"/>
</dbReference>
<proteinExistence type="predicted"/>
<protein>
    <recommendedName>
        <fullName evidence="8">Major facilitator superfamily (MFS) profile domain-containing protein</fullName>
    </recommendedName>
</protein>
<dbReference type="InterPro" id="IPR011701">
    <property type="entry name" value="MFS"/>
</dbReference>
<feature type="transmembrane region" description="Helical" evidence="7">
    <location>
        <begin position="305"/>
        <end position="329"/>
    </location>
</feature>
<feature type="transmembrane region" description="Helical" evidence="7">
    <location>
        <begin position="370"/>
        <end position="388"/>
    </location>
</feature>
<dbReference type="AlphaFoldDB" id="Q0V3H3"/>
<dbReference type="eggNOG" id="KOG2533">
    <property type="taxonomic scope" value="Eukaryota"/>
</dbReference>
<evidence type="ECO:0000256" key="3">
    <source>
        <dbReference type="ARBA" id="ARBA00022692"/>
    </source>
</evidence>
<sequence>MNNNIDSSAALSEHKEKDIDSDTPGTPPARVEDVEKIGTSAAVDKETERRLLKKLDIRIIPMVCWIYLMNFMDRVNIGNAKLYGLEDDLGMSGNQYQLAVSLLFVTYVVTFKIFETPSNMIIKRLQPARYLAGLVFCWGMVATFSAFVNNFAALVACRLLLGIFEAGLFPGVILYLSMCTCFAMTLYNKRNLALRQAYFYGTSAISGALGGLMELLDGLDGDGFYYLKVFADTACSILINGIPTILTAVVTPFVLPNSPETAKFLTEEDRRNLVTLRMSEIGQTKSGQQMNKKDVMDGVRDWKTYAYAISQFVGLGMLYSFSVFLPTIIDGMGGGWSRQVVQALTIPVYFAGFASYIVCAWYGDKIQQKGIFCIGGLAVSMLGYIFLIINKGLILSYCGTFIVALGLWVSTGAAFTWINNNNPRYGKRAFASGMQITIGNISGVVSPFLYSSNTAPEYLPGYGATIGLLAVGIMLYTALHFYFRMQNKKKREGKFDYLMEGKTEEEIAEMGENNPRYMYTI</sequence>
<dbReference type="InterPro" id="IPR036259">
    <property type="entry name" value="MFS_trans_sf"/>
</dbReference>